<dbReference type="InterPro" id="IPR051189">
    <property type="entry name" value="Splicing_assoc_domain"/>
</dbReference>
<dbReference type="InterPro" id="IPR001374">
    <property type="entry name" value="R3H_dom"/>
</dbReference>
<dbReference type="InterPro" id="IPR036867">
    <property type="entry name" value="R3H_dom_sf"/>
</dbReference>
<dbReference type="PANTHER" id="PTHR14195">
    <property type="entry name" value="G PATCH DOMAIN CONTAINING PROTEIN 2"/>
    <property type="match status" value="1"/>
</dbReference>
<evidence type="ECO:0000259" key="2">
    <source>
        <dbReference type="PROSITE" id="PS50174"/>
    </source>
</evidence>
<gene>
    <name evidence="4" type="primary">ABSGL_10539.1 scaffold 12026</name>
</gene>
<protein>
    <recommendedName>
        <fullName evidence="6">G-patch domain-containing protein</fullName>
    </recommendedName>
</protein>
<evidence type="ECO:0000313" key="5">
    <source>
        <dbReference type="Proteomes" id="UP000078561"/>
    </source>
</evidence>
<dbReference type="EMBL" id="LT554414">
    <property type="protein sequence ID" value="SAM04673.1"/>
    <property type="molecule type" value="Genomic_DNA"/>
</dbReference>
<dbReference type="Gene3D" id="3.30.1370.50">
    <property type="entry name" value="R3H-like domain"/>
    <property type="match status" value="1"/>
</dbReference>
<dbReference type="OMA" id="CKEAGPN"/>
<evidence type="ECO:0000256" key="1">
    <source>
        <dbReference type="SAM" id="MobiDB-lite"/>
    </source>
</evidence>
<dbReference type="InterPro" id="IPR000467">
    <property type="entry name" value="G_patch_dom"/>
</dbReference>
<name>A0A163K6E0_ABSGL</name>
<feature type="region of interest" description="Disordered" evidence="1">
    <location>
        <begin position="171"/>
        <end position="217"/>
    </location>
</feature>
<dbReference type="Proteomes" id="UP000078561">
    <property type="component" value="Unassembled WGS sequence"/>
</dbReference>
<feature type="domain" description="R3H" evidence="3">
    <location>
        <begin position="64"/>
        <end position="127"/>
    </location>
</feature>
<keyword evidence="5" id="KW-1185">Reference proteome</keyword>
<dbReference type="PROSITE" id="PS50174">
    <property type="entry name" value="G_PATCH"/>
    <property type="match status" value="1"/>
</dbReference>
<dbReference type="Pfam" id="PF01585">
    <property type="entry name" value="G-patch"/>
    <property type="match status" value="1"/>
</dbReference>
<feature type="domain" description="G-patch" evidence="2">
    <location>
        <begin position="227"/>
        <end position="270"/>
    </location>
</feature>
<evidence type="ECO:0000259" key="3">
    <source>
        <dbReference type="PROSITE" id="PS51061"/>
    </source>
</evidence>
<dbReference type="Pfam" id="PF01424">
    <property type="entry name" value="R3H"/>
    <property type="match status" value="1"/>
</dbReference>
<evidence type="ECO:0000313" key="4">
    <source>
        <dbReference type="EMBL" id="SAM04673.1"/>
    </source>
</evidence>
<organism evidence="4">
    <name type="scientific">Absidia glauca</name>
    <name type="common">Pin mould</name>
    <dbReference type="NCBI Taxonomy" id="4829"/>
    <lineage>
        <taxon>Eukaryota</taxon>
        <taxon>Fungi</taxon>
        <taxon>Fungi incertae sedis</taxon>
        <taxon>Mucoromycota</taxon>
        <taxon>Mucoromycotina</taxon>
        <taxon>Mucoromycetes</taxon>
        <taxon>Mucorales</taxon>
        <taxon>Cunninghamellaceae</taxon>
        <taxon>Absidia</taxon>
    </lineage>
</organism>
<evidence type="ECO:0008006" key="6">
    <source>
        <dbReference type="Google" id="ProtNLM"/>
    </source>
</evidence>
<dbReference type="PROSITE" id="PS51061">
    <property type="entry name" value="R3H"/>
    <property type="match status" value="1"/>
</dbReference>
<proteinExistence type="predicted"/>
<feature type="region of interest" description="Disordered" evidence="1">
    <location>
        <begin position="1"/>
        <end position="39"/>
    </location>
</feature>
<accession>A0A163K6E0</accession>
<sequence length="270" mass="29670">MRDGNPHDKKAAKKQKRLEKKERRREAKTRKQAKKDREADAAPVPLLKIDRYSVELVAMQTSLTALPFSFASRIRDFINDDQLTSYQFAPMAKHSRKQLHLLATSYNLKSKSIGTGKTRYDVPSAPIDSGIVKLTFFVSCNRTPVITKTDRTFIPTDRRYIDRFIRQSQTTVATESSTLRKHRMTDPTTKGKKGADGSSKKKGGGGGDLGPSTHGTVVASDAAPITDSNLGHRMLAAMGWKAGSGLGSNQEGITDPIEAVIRGKRRGLGT</sequence>
<dbReference type="SMART" id="SM00443">
    <property type="entry name" value="G_patch"/>
    <property type="match status" value="1"/>
</dbReference>
<dbReference type="AlphaFoldDB" id="A0A163K6E0"/>
<dbReference type="STRING" id="4829.A0A163K6E0"/>
<dbReference type="OrthoDB" id="21470at2759"/>
<dbReference type="GO" id="GO:0003676">
    <property type="term" value="F:nucleic acid binding"/>
    <property type="evidence" value="ECO:0007669"/>
    <property type="project" value="UniProtKB-UniRule"/>
</dbReference>
<reference evidence="4" key="1">
    <citation type="submission" date="2016-04" db="EMBL/GenBank/DDBJ databases">
        <authorList>
            <person name="Evans L.H."/>
            <person name="Alamgir A."/>
            <person name="Owens N."/>
            <person name="Weber N.D."/>
            <person name="Virtaneva K."/>
            <person name="Barbian K."/>
            <person name="Babar A."/>
            <person name="Rosenke K."/>
        </authorList>
    </citation>
    <scope>NUCLEOTIDE SEQUENCE [LARGE SCALE GENOMIC DNA]</scope>
    <source>
        <strain evidence="4">CBS 101.48</strain>
    </source>
</reference>
<dbReference type="SUPFAM" id="SSF82708">
    <property type="entry name" value="R3H domain"/>
    <property type="match status" value="1"/>
</dbReference>
<dbReference type="InParanoid" id="A0A163K6E0"/>